<feature type="transmembrane region" description="Helical" evidence="1">
    <location>
        <begin position="34"/>
        <end position="51"/>
    </location>
</feature>
<feature type="transmembrane region" description="Helical" evidence="1">
    <location>
        <begin position="298"/>
        <end position="315"/>
    </location>
</feature>
<feature type="transmembrane region" description="Helical" evidence="1">
    <location>
        <begin position="184"/>
        <end position="212"/>
    </location>
</feature>
<dbReference type="EMBL" id="BAAAUT010000042">
    <property type="protein sequence ID" value="GAA3151672.1"/>
    <property type="molecule type" value="Genomic_DNA"/>
</dbReference>
<keyword evidence="1" id="KW-0472">Membrane</keyword>
<proteinExistence type="predicted"/>
<feature type="transmembrane region" description="Helical" evidence="1">
    <location>
        <begin position="129"/>
        <end position="148"/>
    </location>
</feature>
<dbReference type="Proteomes" id="UP001500320">
    <property type="component" value="Unassembled WGS sequence"/>
</dbReference>
<name>A0ABP6NN14_9ACTN</name>
<feature type="transmembrane region" description="Helical" evidence="1">
    <location>
        <begin position="353"/>
        <end position="372"/>
    </location>
</feature>
<protein>
    <recommendedName>
        <fullName evidence="4">Glycosyltransferase RgtA/B/C/D-like domain-containing protein</fullName>
    </recommendedName>
</protein>
<keyword evidence="1" id="KW-0812">Transmembrane</keyword>
<evidence type="ECO:0000313" key="3">
    <source>
        <dbReference type="Proteomes" id="UP001500320"/>
    </source>
</evidence>
<accession>A0ABP6NN14</accession>
<organism evidence="2 3">
    <name type="scientific">Planomonospora alba</name>
    <dbReference type="NCBI Taxonomy" id="161354"/>
    <lineage>
        <taxon>Bacteria</taxon>
        <taxon>Bacillati</taxon>
        <taxon>Actinomycetota</taxon>
        <taxon>Actinomycetes</taxon>
        <taxon>Streptosporangiales</taxon>
        <taxon>Streptosporangiaceae</taxon>
        <taxon>Planomonospora</taxon>
    </lineage>
</organism>
<feature type="transmembrane region" description="Helical" evidence="1">
    <location>
        <begin position="104"/>
        <end position="122"/>
    </location>
</feature>
<reference evidence="3" key="1">
    <citation type="journal article" date="2019" name="Int. J. Syst. Evol. Microbiol.">
        <title>The Global Catalogue of Microorganisms (GCM) 10K type strain sequencing project: providing services to taxonomists for standard genome sequencing and annotation.</title>
        <authorList>
            <consortium name="The Broad Institute Genomics Platform"/>
            <consortium name="The Broad Institute Genome Sequencing Center for Infectious Disease"/>
            <person name="Wu L."/>
            <person name="Ma J."/>
        </authorList>
    </citation>
    <scope>NUCLEOTIDE SEQUENCE [LARGE SCALE GENOMIC DNA]</scope>
    <source>
        <strain evidence="3">JCM 9373</strain>
    </source>
</reference>
<comment type="caution">
    <text evidence="2">The sequence shown here is derived from an EMBL/GenBank/DDBJ whole genome shotgun (WGS) entry which is preliminary data.</text>
</comment>
<evidence type="ECO:0000256" key="1">
    <source>
        <dbReference type="SAM" id="Phobius"/>
    </source>
</evidence>
<feature type="transmembrane region" description="Helical" evidence="1">
    <location>
        <begin position="321"/>
        <end position="341"/>
    </location>
</feature>
<feature type="transmembrane region" description="Helical" evidence="1">
    <location>
        <begin position="154"/>
        <end position="172"/>
    </location>
</feature>
<evidence type="ECO:0000313" key="2">
    <source>
        <dbReference type="EMBL" id="GAA3151672.1"/>
    </source>
</evidence>
<evidence type="ECO:0008006" key="4">
    <source>
        <dbReference type="Google" id="ProtNLM"/>
    </source>
</evidence>
<sequence length="518" mass="55314">MHDLDRDGAAGAAAPSVGAVPDPAAGGRAVSPQVLLGIVALCYAAAQLLLVTPEFGIEWDEAVYLSQFSLNGEPIFFHASRGWGTPLIVAPVVMITDSLVVVRVYLAIVSALLLFGAFHVWCRVRPGHLAPTAAALFGGCWLSVFYGIEALPNVYTALGAVALTGMVLRVAATGTPVTWRSQAAVAAVTFLVSLFRVTDATLIALALGGAAALMLRVPERRRRALGAIAALTGGLAAGWGLWSAEAIIKYGSFEQRLATASENFKEPQWLIEHNLRALDGPLSCETVERCGPLPVGGLVWLAVVLLLMITGLIAARGYESWIVAATPVILGAGMAMPYLYFGLRTHPRYMMPTLGLWAIAAAGGLIFLAAGLRRRSGVAGAAACCSVLIGGHLLLQHSYLAENVAHHTYVREHDRILTDRIKEIGYGRPCAVFAWNTTILAHRLGCKAVRMLSRTVPVVPRSLLAEAEKGYSILVVYREGEDENAHNIASWPEYQVTKRWRVRIKEGAGVRAESGLSG</sequence>
<keyword evidence="1" id="KW-1133">Transmembrane helix</keyword>
<keyword evidence="3" id="KW-1185">Reference proteome</keyword>
<feature type="transmembrane region" description="Helical" evidence="1">
    <location>
        <begin position="224"/>
        <end position="242"/>
    </location>
</feature>
<gene>
    <name evidence="2" type="ORF">GCM10010466_48440</name>
</gene>